<accession>A0A1I8PQ80</accession>
<protein>
    <submittedName>
        <fullName evidence="1">Uncharacterized protein</fullName>
    </submittedName>
</protein>
<dbReference type="Pfam" id="PF06477">
    <property type="entry name" value="DUF1091"/>
    <property type="match status" value="1"/>
</dbReference>
<dbReference type="VEuPathDB" id="VectorBase:SCAU010148"/>
<evidence type="ECO:0000313" key="2">
    <source>
        <dbReference type="Proteomes" id="UP000095300"/>
    </source>
</evidence>
<dbReference type="Proteomes" id="UP000095300">
    <property type="component" value="Unassembled WGS sequence"/>
</dbReference>
<organism evidence="1 2">
    <name type="scientific">Stomoxys calcitrans</name>
    <name type="common">Stable fly</name>
    <name type="synonym">Conops calcitrans</name>
    <dbReference type="NCBI Taxonomy" id="35570"/>
    <lineage>
        <taxon>Eukaryota</taxon>
        <taxon>Metazoa</taxon>
        <taxon>Ecdysozoa</taxon>
        <taxon>Arthropoda</taxon>
        <taxon>Hexapoda</taxon>
        <taxon>Insecta</taxon>
        <taxon>Pterygota</taxon>
        <taxon>Neoptera</taxon>
        <taxon>Endopterygota</taxon>
        <taxon>Diptera</taxon>
        <taxon>Brachycera</taxon>
        <taxon>Muscomorpha</taxon>
        <taxon>Muscoidea</taxon>
        <taxon>Muscidae</taxon>
        <taxon>Stomoxys</taxon>
    </lineage>
</organism>
<evidence type="ECO:0000313" key="1">
    <source>
        <dbReference type="EnsemblMetazoa" id="SCAU010148-PA"/>
    </source>
</evidence>
<sequence length="183" mass="20950">MAYGNGHVRYTMVIICIVCFSLPNGSDLSLLRFESFRSEVLPGYYKYMNLDLTNYAHGMMYGGCFAFLQEIQNFDVTFECILRTKGKRSLNLLNATYNGCTLIQSIKNMDKKNVIRKIIAGVNHAKFPKTCPMKADTEFCFSNFSADGLDFPIYLPEVNAEFNFFLSQKKDTFYKGFFKLKGV</sequence>
<gene>
    <name evidence="1" type="primary">106091389</name>
</gene>
<dbReference type="InterPro" id="IPR010512">
    <property type="entry name" value="DUF1091"/>
</dbReference>
<reference evidence="1" key="1">
    <citation type="submission" date="2020-05" db="UniProtKB">
        <authorList>
            <consortium name="EnsemblMetazoa"/>
        </authorList>
    </citation>
    <scope>IDENTIFICATION</scope>
    <source>
        <strain evidence="1">USDA</strain>
    </source>
</reference>
<name>A0A1I8PQ80_STOCA</name>
<dbReference type="AlphaFoldDB" id="A0A1I8PQ80"/>
<dbReference type="KEGG" id="scac:106091389"/>
<proteinExistence type="predicted"/>
<keyword evidence="2" id="KW-1185">Reference proteome</keyword>
<dbReference type="EnsemblMetazoa" id="SCAU010148-RA">
    <property type="protein sequence ID" value="SCAU010148-PA"/>
    <property type="gene ID" value="SCAU010148"/>
</dbReference>